<reference evidence="1 2" key="1">
    <citation type="submission" date="2021-06" db="EMBL/GenBank/DDBJ databases">
        <authorList>
            <person name="Kallberg Y."/>
            <person name="Tangrot J."/>
            <person name="Rosling A."/>
        </authorList>
    </citation>
    <scope>NUCLEOTIDE SEQUENCE [LARGE SCALE GENOMIC DNA]</scope>
    <source>
        <strain evidence="1 2">120-4 pot B 10/14</strain>
    </source>
</reference>
<dbReference type="Proteomes" id="UP000789901">
    <property type="component" value="Unassembled WGS sequence"/>
</dbReference>
<feature type="non-terminal residue" evidence="1">
    <location>
        <position position="1"/>
    </location>
</feature>
<name>A0ABN7XDU8_GIGMA</name>
<sequence length="87" mass="9840">FTLKQLTAIAKVKDNNPTKIGFLKTKHYIEPFEVGNIIYLSEKFIAYETYYLVNATLIKVVDLNCNDILAIGLNIMISAQTTQTVKI</sequence>
<evidence type="ECO:0000313" key="2">
    <source>
        <dbReference type="Proteomes" id="UP000789901"/>
    </source>
</evidence>
<dbReference type="EMBL" id="CAJVQB010124337">
    <property type="protein sequence ID" value="CAG8853448.1"/>
    <property type="molecule type" value="Genomic_DNA"/>
</dbReference>
<protein>
    <submittedName>
        <fullName evidence="1">32209_t:CDS:1</fullName>
    </submittedName>
</protein>
<comment type="caution">
    <text evidence="1">The sequence shown here is derived from an EMBL/GenBank/DDBJ whole genome shotgun (WGS) entry which is preliminary data.</text>
</comment>
<organism evidence="1 2">
    <name type="scientific">Gigaspora margarita</name>
    <dbReference type="NCBI Taxonomy" id="4874"/>
    <lineage>
        <taxon>Eukaryota</taxon>
        <taxon>Fungi</taxon>
        <taxon>Fungi incertae sedis</taxon>
        <taxon>Mucoromycota</taxon>
        <taxon>Glomeromycotina</taxon>
        <taxon>Glomeromycetes</taxon>
        <taxon>Diversisporales</taxon>
        <taxon>Gigasporaceae</taxon>
        <taxon>Gigaspora</taxon>
    </lineage>
</organism>
<accession>A0ABN7XDU8</accession>
<proteinExistence type="predicted"/>
<evidence type="ECO:0000313" key="1">
    <source>
        <dbReference type="EMBL" id="CAG8853448.1"/>
    </source>
</evidence>
<feature type="non-terminal residue" evidence="1">
    <location>
        <position position="87"/>
    </location>
</feature>
<keyword evidence="2" id="KW-1185">Reference proteome</keyword>
<gene>
    <name evidence="1" type="ORF">GMARGA_LOCUS42269</name>
</gene>